<reference evidence="2" key="1">
    <citation type="journal article" date="2019" name="Int. J. Syst. Evol. Microbiol.">
        <title>The Global Catalogue of Microorganisms (GCM) 10K type strain sequencing project: providing services to taxonomists for standard genome sequencing and annotation.</title>
        <authorList>
            <consortium name="The Broad Institute Genomics Platform"/>
            <consortium name="The Broad Institute Genome Sequencing Center for Infectious Disease"/>
            <person name="Wu L."/>
            <person name="Ma J."/>
        </authorList>
    </citation>
    <scope>NUCLEOTIDE SEQUENCE [LARGE SCALE GENOMIC DNA]</scope>
    <source>
        <strain evidence="2">KCTC 12848</strain>
    </source>
</reference>
<evidence type="ECO:0000313" key="1">
    <source>
        <dbReference type="EMBL" id="MFD2311057.1"/>
    </source>
</evidence>
<dbReference type="RefSeq" id="WP_265721501.1">
    <property type="nucleotide sequence ID" value="NZ_JAPIVK010000012.1"/>
</dbReference>
<gene>
    <name evidence="1" type="ORF">ACFSKX_11585</name>
</gene>
<organism evidence="1 2">
    <name type="scientific">Microbulbifer halophilus</name>
    <dbReference type="NCBI Taxonomy" id="453963"/>
    <lineage>
        <taxon>Bacteria</taxon>
        <taxon>Pseudomonadati</taxon>
        <taxon>Pseudomonadota</taxon>
        <taxon>Gammaproteobacteria</taxon>
        <taxon>Cellvibrionales</taxon>
        <taxon>Microbulbiferaceae</taxon>
        <taxon>Microbulbifer</taxon>
    </lineage>
</organism>
<accession>A0ABW5EC96</accession>
<comment type="caution">
    <text evidence="1">The sequence shown here is derived from an EMBL/GenBank/DDBJ whole genome shotgun (WGS) entry which is preliminary data.</text>
</comment>
<sequence>MDWLQRYVDNVKTYLSGRHREDIGSELYSDLRDQCDDMAESLGRESTEAEVLALLKLILPALLFNQEQVFTIQWSGEDARQWAIPPNNWKITIAIVMAIIAYDLFNNLRRLTVSRQPA</sequence>
<dbReference type="EMBL" id="JBHUJD010000013">
    <property type="protein sequence ID" value="MFD2311057.1"/>
    <property type="molecule type" value="Genomic_DNA"/>
</dbReference>
<dbReference type="Proteomes" id="UP001597425">
    <property type="component" value="Unassembled WGS sequence"/>
</dbReference>
<keyword evidence="2" id="KW-1185">Reference proteome</keyword>
<proteinExistence type="predicted"/>
<protein>
    <submittedName>
        <fullName evidence="1">Uncharacterized protein</fullName>
    </submittedName>
</protein>
<evidence type="ECO:0000313" key="2">
    <source>
        <dbReference type="Proteomes" id="UP001597425"/>
    </source>
</evidence>
<name>A0ABW5EC96_9GAMM</name>